<dbReference type="GO" id="GO:0046677">
    <property type="term" value="P:response to antibiotic"/>
    <property type="evidence" value="ECO:0007669"/>
    <property type="project" value="UniProtKB-UniRule"/>
</dbReference>
<sequence length="283" mass="30915">MKLLLYPLLLFLVIPAFAQADFEHAISDLEAHNQAKIGVALVSENGNLIQGYRANERFAMCSTFKLPLAALVLSRIDAGEENPERKLHYDSAFLEEYAPAAKRYVATGYMTVTEAIQSALQLSDNAAANLLLKEVGGPPLLTKYFRSLGDKVSRLDRIEPTLNTNTPGDERDATTPMSMAQTVSKLIFGDTLTYKSKGQLRRLLIGNQTGDKTIRAGLPDSWVTGDKTGSCANGGRNDVAFFITTAGKKYVLSVYTNAPELQGEERALLIASVAKLARQYVVH</sequence>
<dbReference type="EC" id="3.5.2.6" evidence="3 6"/>
<proteinExistence type="inferred from homology"/>
<dbReference type="InterPro" id="IPR012338">
    <property type="entry name" value="Beta-lactam/transpept-like"/>
</dbReference>
<dbReference type="PROSITE" id="PS00146">
    <property type="entry name" value="BETA_LACTAMASE_A"/>
    <property type="match status" value="1"/>
</dbReference>
<dbReference type="InterPro" id="IPR045155">
    <property type="entry name" value="Beta-lactam_cat"/>
</dbReference>
<dbReference type="Pfam" id="PF13354">
    <property type="entry name" value="Beta-lactamase2"/>
    <property type="match status" value="1"/>
</dbReference>
<dbReference type="EMBL" id="KX388629">
    <property type="protein sequence ID" value="ANM44757.1"/>
    <property type="molecule type" value="Genomic_DNA"/>
</dbReference>
<feature type="chain" id="PRO_5008255463" description="Beta-lactamase" evidence="7">
    <location>
        <begin position="19"/>
        <end position="283"/>
    </location>
</feature>
<evidence type="ECO:0000256" key="6">
    <source>
        <dbReference type="RuleBase" id="RU361140"/>
    </source>
</evidence>
<feature type="signal peptide" evidence="7">
    <location>
        <begin position="1"/>
        <end position="18"/>
    </location>
</feature>
<dbReference type="Gene3D" id="3.40.710.10">
    <property type="entry name" value="DD-peptidase/beta-lactamase superfamily"/>
    <property type="match status" value="1"/>
</dbReference>
<evidence type="ECO:0000256" key="5">
    <source>
        <dbReference type="ARBA" id="ARBA00023251"/>
    </source>
</evidence>
<dbReference type="RefSeq" id="WP_065158950.1">
    <property type="nucleotide sequence ID" value="NG_050978.1"/>
</dbReference>
<evidence type="ECO:0000259" key="8">
    <source>
        <dbReference type="Pfam" id="PF13354"/>
    </source>
</evidence>
<evidence type="ECO:0000313" key="9">
    <source>
        <dbReference type="EMBL" id="ANM44757.1"/>
    </source>
</evidence>
<organism evidence="9">
    <name type="scientific">Pseudomonas aeruginosa</name>
    <dbReference type="NCBI Taxonomy" id="287"/>
    <lineage>
        <taxon>Bacteria</taxon>
        <taxon>Pseudomonadati</taxon>
        <taxon>Pseudomonadota</taxon>
        <taxon>Gammaproteobacteria</taxon>
        <taxon>Pseudomonadales</taxon>
        <taxon>Pseudomonadaceae</taxon>
        <taxon>Pseudomonas</taxon>
    </lineage>
</organism>
<evidence type="ECO:0000256" key="7">
    <source>
        <dbReference type="SAM" id="SignalP"/>
    </source>
</evidence>
<accession>A0A192Y4S5</accession>
<gene>
    <name evidence="9" type="primary">blaBEL</name>
</gene>
<dbReference type="AlphaFoldDB" id="A0A192Y4S5"/>
<dbReference type="CARD" id="ARO:3006154">
    <property type="molecule name" value="BEL-4"/>
    <property type="mechanism identifier" value="ARO:0001004"/>
    <property type="mechanism name" value="antibiotic inactivation"/>
</dbReference>
<evidence type="ECO:0000256" key="3">
    <source>
        <dbReference type="ARBA" id="ARBA00012865"/>
    </source>
</evidence>
<feature type="domain" description="Beta-lactamase class A catalytic" evidence="8">
    <location>
        <begin position="50"/>
        <end position="256"/>
    </location>
</feature>
<keyword evidence="5 6" id="KW-0046">Antibiotic resistance</keyword>
<dbReference type="SUPFAM" id="SSF56601">
    <property type="entry name" value="beta-lactamase/transpeptidase-like"/>
    <property type="match status" value="1"/>
</dbReference>
<evidence type="ECO:0000256" key="2">
    <source>
        <dbReference type="ARBA" id="ARBA00009009"/>
    </source>
</evidence>
<dbReference type="PANTHER" id="PTHR35333">
    <property type="entry name" value="BETA-LACTAMASE"/>
    <property type="match status" value="1"/>
</dbReference>
<keyword evidence="7" id="KW-0732">Signal</keyword>
<comment type="catalytic activity">
    <reaction evidence="1 6">
        <text>a beta-lactam + H2O = a substituted beta-amino acid</text>
        <dbReference type="Rhea" id="RHEA:20401"/>
        <dbReference type="ChEBI" id="CHEBI:15377"/>
        <dbReference type="ChEBI" id="CHEBI:35627"/>
        <dbReference type="ChEBI" id="CHEBI:140347"/>
        <dbReference type="EC" id="3.5.2.6"/>
    </reaction>
</comment>
<name>A0A192Y4S5_PSEAI</name>
<dbReference type="InterPro" id="IPR000871">
    <property type="entry name" value="Beta-lactam_class-A"/>
</dbReference>
<comment type="similarity">
    <text evidence="2 6">Belongs to the class-A beta-lactamase family.</text>
</comment>
<dbReference type="InterPro" id="IPR023650">
    <property type="entry name" value="Beta-lactam_class-A_AS"/>
</dbReference>
<protein>
    <recommendedName>
        <fullName evidence="3 6">Beta-lactamase</fullName>
        <ecNumber evidence="3 6">3.5.2.6</ecNumber>
    </recommendedName>
</protein>
<keyword evidence="4 6" id="KW-0378">Hydrolase</keyword>
<evidence type="ECO:0000256" key="4">
    <source>
        <dbReference type="ARBA" id="ARBA00022801"/>
    </source>
</evidence>
<dbReference type="PANTHER" id="PTHR35333:SF3">
    <property type="entry name" value="BETA-LACTAMASE-TYPE TRANSPEPTIDASE FOLD CONTAINING PROTEIN"/>
    <property type="match status" value="1"/>
</dbReference>
<reference evidence="9" key="1">
    <citation type="submission" date="2016-06" db="EMBL/GenBank/DDBJ databases">
        <authorList>
            <person name="Kjaerup R.B."/>
            <person name="Dalgaard T.S."/>
            <person name="Juul-Madsen H.R."/>
        </authorList>
    </citation>
    <scope>NUCLEOTIDE SEQUENCE</scope>
    <source>
        <strain evidence="9">A10-U37</strain>
    </source>
</reference>
<dbReference type="PRINTS" id="PR00118">
    <property type="entry name" value="BLACTAMASEA"/>
</dbReference>
<dbReference type="GO" id="GO:0008800">
    <property type="term" value="F:beta-lactamase activity"/>
    <property type="evidence" value="ECO:0007669"/>
    <property type="project" value="UniProtKB-UniRule"/>
</dbReference>
<dbReference type="GO" id="GO:0030655">
    <property type="term" value="P:beta-lactam antibiotic catabolic process"/>
    <property type="evidence" value="ECO:0007669"/>
    <property type="project" value="InterPro"/>
</dbReference>
<dbReference type="NCBIfam" id="NF000398">
    <property type="entry name" value="blaBEL"/>
    <property type="match status" value="1"/>
</dbReference>
<dbReference type="NCBIfam" id="NF033103">
    <property type="entry name" value="bla_class_A"/>
    <property type="match status" value="1"/>
</dbReference>
<evidence type="ECO:0000256" key="1">
    <source>
        <dbReference type="ARBA" id="ARBA00001526"/>
    </source>
</evidence>